<dbReference type="Pfam" id="PF10436">
    <property type="entry name" value="BCDHK_Adom3"/>
    <property type="match status" value="1"/>
</dbReference>
<keyword evidence="2 8" id="KW-0808">Transferase</keyword>
<dbReference type="GO" id="GO:0010906">
    <property type="term" value="P:regulation of glucose metabolic process"/>
    <property type="evidence" value="ECO:0007669"/>
    <property type="project" value="TreeGrafter"/>
</dbReference>
<dbReference type="SMART" id="SM00387">
    <property type="entry name" value="HATPase_c"/>
    <property type="match status" value="1"/>
</dbReference>
<dbReference type="InterPro" id="IPR036784">
    <property type="entry name" value="AK/P_DHK_N_sf"/>
</dbReference>
<comment type="subcellular location">
    <subcellularLocation>
        <location evidence="8">Mitochondrion matrix</location>
    </subcellularLocation>
</comment>
<dbReference type="PANTHER" id="PTHR11947:SF3">
    <property type="entry name" value="[PYRUVATE DEHYDROGENASE (ACETYL-TRANSFERRING)] KINASE, MITOCHONDRIAL"/>
    <property type="match status" value="1"/>
</dbReference>
<keyword evidence="5 8" id="KW-0067">ATP-binding</keyword>
<keyword evidence="11" id="KW-1185">Reference proteome</keyword>
<comment type="catalytic activity">
    <reaction evidence="7">
        <text>L-seryl-[pyruvate dehydrogenase E1 alpha subunit] + ATP = O-phospho-L-seryl-[pyruvate dehydrogenase E1 alpha subunit] + ADP + H(+)</text>
        <dbReference type="Rhea" id="RHEA:23052"/>
        <dbReference type="Rhea" id="RHEA-COMP:13689"/>
        <dbReference type="Rhea" id="RHEA-COMP:13690"/>
        <dbReference type="ChEBI" id="CHEBI:15378"/>
        <dbReference type="ChEBI" id="CHEBI:29999"/>
        <dbReference type="ChEBI" id="CHEBI:30616"/>
        <dbReference type="ChEBI" id="CHEBI:83421"/>
        <dbReference type="ChEBI" id="CHEBI:456216"/>
        <dbReference type="EC" id="2.7.11.2"/>
    </reaction>
</comment>
<dbReference type="EC" id="2.7.11.-" evidence="8"/>
<comment type="caution">
    <text evidence="10">The sequence shown here is derived from an EMBL/GenBank/DDBJ whole genome shotgun (WGS) entry which is preliminary data.</text>
</comment>
<name>A0AAD5TNY4_9FUNG</name>
<dbReference type="Gene3D" id="1.20.140.20">
    <property type="entry name" value="Alpha-ketoacid/pyruvate dehydrogenase kinase, N-terminal domain"/>
    <property type="match status" value="2"/>
</dbReference>
<evidence type="ECO:0000256" key="1">
    <source>
        <dbReference type="ARBA" id="ARBA00006155"/>
    </source>
</evidence>
<evidence type="ECO:0000256" key="3">
    <source>
        <dbReference type="ARBA" id="ARBA00022741"/>
    </source>
</evidence>
<dbReference type="GO" id="GO:0004740">
    <property type="term" value="F:pyruvate dehydrogenase (acetyl-transferring) kinase activity"/>
    <property type="evidence" value="ECO:0007669"/>
    <property type="project" value="UniProtKB-EC"/>
</dbReference>
<gene>
    <name evidence="10" type="ORF">HDU87_004358</name>
</gene>
<dbReference type="AlphaFoldDB" id="A0AAD5TNY4"/>
<evidence type="ECO:0000256" key="6">
    <source>
        <dbReference type="ARBA" id="ARBA00023128"/>
    </source>
</evidence>
<dbReference type="InterPro" id="IPR036890">
    <property type="entry name" value="HATPase_C_sf"/>
</dbReference>
<evidence type="ECO:0000256" key="4">
    <source>
        <dbReference type="ARBA" id="ARBA00022777"/>
    </source>
</evidence>
<evidence type="ECO:0000259" key="9">
    <source>
        <dbReference type="SMART" id="SM00387"/>
    </source>
</evidence>
<proteinExistence type="inferred from homology"/>
<dbReference type="SUPFAM" id="SSF55874">
    <property type="entry name" value="ATPase domain of HSP90 chaperone/DNA topoisomerase II/histidine kinase"/>
    <property type="match status" value="1"/>
</dbReference>
<dbReference type="Proteomes" id="UP001212152">
    <property type="component" value="Unassembled WGS sequence"/>
</dbReference>
<keyword evidence="6 8" id="KW-0496">Mitochondrion</keyword>
<evidence type="ECO:0000256" key="5">
    <source>
        <dbReference type="ARBA" id="ARBA00022840"/>
    </source>
</evidence>
<dbReference type="InterPro" id="IPR018955">
    <property type="entry name" value="BCDHK/PDK_N"/>
</dbReference>
<protein>
    <recommendedName>
        <fullName evidence="8">Protein-serine/threonine kinase</fullName>
        <ecNumber evidence="8">2.7.11.-</ecNumber>
    </recommendedName>
</protein>
<dbReference type="EMBL" id="JADGJQ010000032">
    <property type="protein sequence ID" value="KAJ3177605.1"/>
    <property type="molecule type" value="Genomic_DNA"/>
</dbReference>
<keyword evidence="3 8" id="KW-0547">Nucleotide-binding</keyword>
<dbReference type="Gene3D" id="3.30.565.10">
    <property type="entry name" value="Histidine kinase-like ATPase, C-terminal domain"/>
    <property type="match status" value="1"/>
</dbReference>
<dbReference type="PANTHER" id="PTHR11947">
    <property type="entry name" value="PYRUVATE DEHYDROGENASE KINASE"/>
    <property type="match status" value="1"/>
</dbReference>
<reference evidence="10" key="1">
    <citation type="submission" date="2020-05" db="EMBL/GenBank/DDBJ databases">
        <title>Phylogenomic resolution of chytrid fungi.</title>
        <authorList>
            <person name="Stajich J.E."/>
            <person name="Amses K."/>
            <person name="Simmons R."/>
            <person name="Seto K."/>
            <person name="Myers J."/>
            <person name="Bonds A."/>
            <person name="Quandt C.A."/>
            <person name="Barry K."/>
            <person name="Liu P."/>
            <person name="Grigoriev I."/>
            <person name="Longcore J.E."/>
            <person name="James T.Y."/>
        </authorList>
    </citation>
    <scope>NUCLEOTIDE SEQUENCE</scope>
    <source>
        <strain evidence="10">JEL0379</strain>
    </source>
</reference>
<evidence type="ECO:0000313" key="10">
    <source>
        <dbReference type="EMBL" id="KAJ3177605.1"/>
    </source>
</evidence>
<dbReference type="InterPro" id="IPR003594">
    <property type="entry name" value="HATPase_dom"/>
</dbReference>
<sequence length="475" mass="52251">MLRFGPAPHPHALLATSRFLADEISVRLAHRHAELESLPYGLHATQEAKVVRAWYKASFDELTGFYDDLARHWADAERAPEWTRPWWQRLLQSAATRTKSKYDEELEEQQGQEIALPRGLAATSALAMGSSQSPLPMTYSPDTSLHDASLHNERYYNTQNHHPPLPTHMLSAVPHYNKKFTTLLSSIVERHNPVVVTVSQNLPRLLPSSHPQHHPEVQAFLNRFHANRVGVRILIGHHLALSNPQARRFPNHIGIVCTQTDTIAVAQEAAADASEICEQNFDGVAPPVNIAVNSDTANSSCELVYIPSHMHHILFELLKNSMRATMMKYYPHIAPGADGDSNGSTITTASPFSASSATPISPPPVTITITPTPTQITIRVSDTGCGIPRAQLANVMTYAYTTASGKTPAQNQPPQFTGSELEAPMAGFGYGLPLSKLYARYFKGDLAISSVHGVGTDVDLVLRRDWATMSEQVSM</sequence>
<evidence type="ECO:0000313" key="11">
    <source>
        <dbReference type="Proteomes" id="UP001212152"/>
    </source>
</evidence>
<organism evidence="10 11">
    <name type="scientific">Geranomyces variabilis</name>
    <dbReference type="NCBI Taxonomy" id="109894"/>
    <lineage>
        <taxon>Eukaryota</taxon>
        <taxon>Fungi</taxon>
        <taxon>Fungi incertae sedis</taxon>
        <taxon>Chytridiomycota</taxon>
        <taxon>Chytridiomycota incertae sedis</taxon>
        <taxon>Chytridiomycetes</taxon>
        <taxon>Spizellomycetales</taxon>
        <taxon>Powellomycetaceae</taxon>
        <taxon>Geranomyces</taxon>
    </lineage>
</organism>
<evidence type="ECO:0000256" key="2">
    <source>
        <dbReference type="ARBA" id="ARBA00022679"/>
    </source>
</evidence>
<evidence type="ECO:0000256" key="7">
    <source>
        <dbReference type="ARBA" id="ARBA00048201"/>
    </source>
</evidence>
<comment type="similarity">
    <text evidence="1 8">Belongs to the PDK/BCKDK protein kinase family.</text>
</comment>
<accession>A0AAD5TNY4</accession>
<dbReference type="GO" id="GO:0005759">
    <property type="term" value="C:mitochondrial matrix"/>
    <property type="evidence" value="ECO:0007669"/>
    <property type="project" value="UniProtKB-SubCell"/>
</dbReference>
<dbReference type="GO" id="GO:0005524">
    <property type="term" value="F:ATP binding"/>
    <property type="evidence" value="ECO:0007669"/>
    <property type="project" value="UniProtKB-UniRule"/>
</dbReference>
<keyword evidence="4 8" id="KW-0418">Kinase</keyword>
<evidence type="ECO:0000256" key="8">
    <source>
        <dbReference type="RuleBase" id="RU366032"/>
    </source>
</evidence>
<feature type="domain" description="Histidine kinase/HSP90-like ATPase" evidence="9">
    <location>
        <begin position="305"/>
        <end position="466"/>
    </location>
</feature>
<dbReference type="InterPro" id="IPR039028">
    <property type="entry name" value="BCKD/PDK"/>
</dbReference>
<dbReference type="Pfam" id="PF02518">
    <property type="entry name" value="HATPase_c"/>
    <property type="match status" value="1"/>
</dbReference>
<dbReference type="SUPFAM" id="SSF69012">
    <property type="entry name" value="alpha-ketoacid dehydrogenase kinase, N-terminal domain"/>
    <property type="match status" value="1"/>
</dbReference>